<evidence type="ECO:0000256" key="2">
    <source>
        <dbReference type="SAM" id="SignalP"/>
    </source>
</evidence>
<organism evidence="3 4">
    <name type="scientific">Paenibacillus sambharensis</name>
    <dbReference type="NCBI Taxonomy" id="1803190"/>
    <lineage>
        <taxon>Bacteria</taxon>
        <taxon>Bacillati</taxon>
        <taxon>Bacillota</taxon>
        <taxon>Bacilli</taxon>
        <taxon>Bacillales</taxon>
        <taxon>Paenibacillaceae</taxon>
        <taxon>Paenibacillus</taxon>
    </lineage>
</organism>
<dbReference type="Proteomes" id="UP000249522">
    <property type="component" value="Unassembled WGS sequence"/>
</dbReference>
<feature type="region of interest" description="Disordered" evidence="1">
    <location>
        <begin position="25"/>
        <end position="47"/>
    </location>
</feature>
<accession>A0A2W1L476</accession>
<reference evidence="3 4" key="1">
    <citation type="submission" date="2018-06" db="EMBL/GenBank/DDBJ databases">
        <title>Paenibacillus imtechensis sp. nov.</title>
        <authorList>
            <person name="Pinnaka A.K."/>
            <person name="Singh H."/>
            <person name="Kaur M."/>
        </authorList>
    </citation>
    <scope>NUCLEOTIDE SEQUENCE [LARGE SCALE GENOMIC DNA]</scope>
    <source>
        <strain evidence="3 4">SMB1</strain>
    </source>
</reference>
<feature type="compositionally biased region" description="Polar residues" evidence="1">
    <location>
        <begin position="36"/>
        <end position="47"/>
    </location>
</feature>
<dbReference type="AlphaFoldDB" id="A0A2W1L476"/>
<dbReference type="OrthoDB" id="2679403at2"/>
<name>A0A2W1L476_9BACL</name>
<sequence length="187" mass="21402">MKKAPLLILTLVLLVTGCTVHNRNQNDYPNLGDRATTASPISPESTDTLMEESYSEDFIYLQRKGEMDLDHIKNKGVTGDLLDSIMQYLTALKEGDEETRKHYLYDPNIDILYDMEPYILAVTKLELDNSRVMDVMDEYNLENIAEEAAIVKISTITTGRDSQEVEGTGDFIFIRVSDSVWKFFRFQ</sequence>
<evidence type="ECO:0008006" key="5">
    <source>
        <dbReference type="Google" id="ProtNLM"/>
    </source>
</evidence>
<dbReference type="EMBL" id="QKRB01000056">
    <property type="protein sequence ID" value="PZD93763.1"/>
    <property type="molecule type" value="Genomic_DNA"/>
</dbReference>
<gene>
    <name evidence="3" type="ORF">DNH61_21410</name>
</gene>
<evidence type="ECO:0000256" key="1">
    <source>
        <dbReference type="SAM" id="MobiDB-lite"/>
    </source>
</evidence>
<comment type="caution">
    <text evidence="3">The sequence shown here is derived from an EMBL/GenBank/DDBJ whole genome shotgun (WGS) entry which is preliminary data.</text>
</comment>
<dbReference type="PROSITE" id="PS51257">
    <property type="entry name" value="PROKAR_LIPOPROTEIN"/>
    <property type="match status" value="1"/>
</dbReference>
<feature type="signal peptide" evidence="2">
    <location>
        <begin position="1"/>
        <end position="22"/>
    </location>
</feature>
<proteinExistence type="predicted"/>
<dbReference type="RefSeq" id="WP_111148879.1">
    <property type="nucleotide sequence ID" value="NZ_QKRB01000056.1"/>
</dbReference>
<keyword evidence="2" id="KW-0732">Signal</keyword>
<feature type="chain" id="PRO_5016137284" description="DUF4878 domain-containing protein" evidence="2">
    <location>
        <begin position="23"/>
        <end position="187"/>
    </location>
</feature>
<protein>
    <recommendedName>
        <fullName evidence="5">DUF4878 domain-containing protein</fullName>
    </recommendedName>
</protein>
<evidence type="ECO:0000313" key="3">
    <source>
        <dbReference type="EMBL" id="PZD93763.1"/>
    </source>
</evidence>
<evidence type="ECO:0000313" key="4">
    <source>
        <dbReference type="Proteomes" id="UP000249522"/>
    </source>
</evidence>
<keyword evidence="4" id="KW-1185">Reference proteome</keyword>